<evidence type="ECO:0000256" key="4">
    <source>
        <dbReference type="ARBA" id="ARBA00022605"/>
    </source>
</evidence>
<dbReference type="PANTHER" id="PTHR21087">
    <property type="entry name" value="SHIKIMATE KINASE"/>
    <property type="match status" value="1"/>
</dbReference>
<reference evidence="11" key="1">
    <citation type="submission" date="2018-06" db="EMBL/GenBank/DDBJ databases">
        <authorList>
            <person name="Zhirakovskaya E."/>
        </authorList>
    </citation>
    <scope>NUCLEOTIDE SEQUENCE</scope>
</reference>
<dbReference type="GO" id="GO:0005829">
    <property type="term" value="C:cytosol"/>
    <property type="evidence" value="ECO:0007669"/>
    <property type="project" value="TreeGrafter"/>
</dbReference>
<evidence type="ECO:0000256" key="5">
    <source>
        <dbReference type="ARBA" id="ARBA00022679"/>
    </source>
</evidence>
<dbReference type="HAMAP" id="MF_00109">
    <property type="entry name" value="Shikimate_kinase"/>
    <property type="match status" value="1"/>
</dbReference>
<evidence type="ECO:0000313" key="11">
    <source>
        <dbReference type="EMBL" id="VAW00707.1"/>
    </source>
</evidence>
<protein>
    <recommendedName>
        <fullName evidence="3">shikimate kinase</fullName>
        <ecNumber evidence="3">2.7.1.71</ecNumber>
    </recommendedName>
</protein>
<keyword evidence="6" id="KW-0547">Nucleotide-binding</keyword>
<accession>A0A3B0SIF0</accession>
<dbReference type="EC" id="2.7.1.71" evidence="3"/>
<dbReference type="InterPro" id="IPR031322">
    <property type="entry name" value="Shikimate/glucono_kinase"/>
</dbReference>
<dbReference type="AlphaFoldDB" id="A0A3B0SIF0"/>
<dbReference type="GO" id="GO:0005524">
    <property type="term" value="F:ATP binding"/>
    <property type="evidence" value="ECO:0007669"/>
    <property type="project" value="UniProtKB-KW"/>
</dbReference>
<evidence type="ECO:0000256" key="8">
    <source>
        <dbReference type="ARBA" id="ARBA00022840"/>
    </source>
</evidence>
<dbReference type="PROSITE" id="PS01128">
    <property type="entry name" value="SHIKIMATE_KINASE"/>
    <property type="match status" value="1"/>
</dbReference>
<evidence type="ECO:0000256" key="9">
    <source>
        <dbReference type="ARBA" id="ARBA00023141"/>
    </source>
</evidence>
<name>A0A3B0SIF0_9ZZZZ</name>
<gene>
    <name evidence="11" type="ORF">MNBD_ALPHA08-203</name>
</gene>
<evidence type="ECO:0000256" key="10">
    <source>
        <dbReference type="ARBA" id="ARBA00048567"/>
    </source>
</evidence>
<comment type="catalytic activity">
    <reaction evidence="10">
        <text>shikimate + ATP = 3-phosphoshikimate + ADP + H(+)</text>
        <dbReference type="Rhea" id="RHEA:13121"/>
        <dbReference type="ChEBI" id="CHEBI:15378"/>
        <dbReference type="ChEBI" id="CHEBI:30616"/>
        <dbReference type="ChEBI" id="CHEBI:36208"/>
        <dbReference type="ChEBI" id="CHEBI:145989"/>
        <dbReference type="ChEBI" id="CHEBI:456216"/>
        <dbReference type="EC" id="2.7.1.71"/>
    </reaction>
</comment>
<dbReference type="CDD" id="cd00464">
    <property type="entry name" value="SK"/>
    <property type="match status" value="1"/>
</dbReference>
<dbReference type="UniPathway" id="UPA00053">
    <property type="reaction ID" value="UER00088"/>
</dbReference>
<organism evidence="11">
    <name type="scientific">hydrothermal vent metagenome</name>
    <dbReference type="NCBI Taxonomy" id="652676"/>
    <lineage>
        <taxon>unclassified sequences</taxon>
        <taxon>metagenomes</taxon>
        <taxon>ecological metagenomes</taxon>
    </lineage>
</organism>
<dbReference type="EMBL" id="UOEC01000178">
    <property type="protein sequence ID" value="VAW00707.1"/>
    <property type="molecule type" value="Genomic_DNA"/>
</dbReference>
<evidence type="ECO:0000256" key="3">
    <source>
        <dbReference type="ARBA" id="ARBA00012154"/>
    </source>
</evidence>
<dbReference type="PRINTS" id="PR01100">
    <property type="entry name" value="SHIKIMTKNASE"/>
</dbReference>
<keyword evidence="7 11" id="KW-0418">Kinase</keyword>
<dbReference type="PANTHER" id="PTHR21087:SF16">
    <property type="entry name" value="SHIKIMATE KINASE 1, CHLOROPLASTIC"/>
    <property type="match status" value="1"/>
</dbReference>
<dbReference type="GO" id="GO:0009423">
    <property type="term" value="P:chorismate biosynthetic process"/>
    <property type="evidence" value="ECO:0007669"/>
    <property type="project" value="UniProtKB-UniPathway"/>
</dbReference>
<dbReference type="GO" id="GO:0009073">
    <property type="term" value="P:aromatic amino acid family biosynthetic process"/>
    <property type="evidence" value="ECO:0007669"/>
    <property type="project" value="UniProtKB-KW"/>
</dbReference>
<keyword evidence="8" id="KW-0067">ATP-binding</keyword>
<dbReference type="GO" id="GO:0008652">
    <property type="term" value="P:amino acid biosynthetic process"/>
    <property type="evidence" value="ECO:0007669"/>
    <property type="project" value="UniProtKB-KW"/>
</dbReference>
<dbReference type="Pfam" id="PF01202">
    <property type="entry name" value="SKI"/>
    <property type="match status" value="1"/>
</dbReference>
<keyword evidence="4" id="KW-0028">Amino-acid biosynthesis</keyword>
<dbReference type="InterPro" id="IPR023000">
    <property type="entry name" value="Shikimate_kinase_CS"/>
</dbReference>
<sequence>MPHRRVGCKYRCHFNPLRFKSETARPCGNYSKIETGMKKNISRSGLELVRSKLGSKSIVMIGLMGAGKTTVGRRLAQRLELPFVDADHEIERAAGMSVSDIFAQHGESYFRDGERKVIARLLSNGPQVLATGGGAFMDAETRANIADTGLSLWLKCSHKLLMKRVRKRGGRPLLDANNPDAVMQELMDKRYPVYGLADLSIISRDVSHSTIVNDAIRALHAHFDPDLEQQNQ</sequence>
<keyword evidence="9" id="KW-0057">Aromatic amino acid biosynthesis</keyword>
<evidence type="ECO:0000256" key="7">
    <source>
        <dbReference type="ARBA" id="ARBA00022777"/>
    </source>
</evidence>
<proteinExistence type="inferred from homology"/>
<evidence type="ECO:0000256" key="2">
    <source>
        <dbReference type="ARBA" id="ARBA00006997"/>
    </source>
</evidence>
<evidence type="ECO:0000256" key="6">
    <source>
        <dbReference type="ARBA" id="ARBA00022741"/>
    </source>
</evidence>
<dbReference type="InterPro" id="IPR027417">
    <property type="entry name" value="P-loop_NTPase"/>
</dbReference>
<dbReference type="NCBIfam" id="NF010552">
    <property type="entry name" value="PRK13946.1"/>
    <property type="match status" value="1"/>
</dbReference>
<dbReference type="GO" id="GO:0004765">
    <property type="term" value="F:shikimate kinase activity"/>
    <property type="evidence" value="ECO:0007669"/>
    <property type="project" value="UniProtKB-EC"/>
</dbReference>
<dbReference type="SUPFAM" id="SSF52540">
    <property type="entry name" value="P-loop containing nucleoside triphosphate hydrolases"/>
    <property type="match status" value="1"/>
</dbReference>
<comment type="pathway">
    <text evidence="1">Metabolic intermediate biosynthesis; chorismate biosynthesis; chorismate from D-erythrose 4-phosphate and phosphoenolpyruvate: step 5/7.</text>
</comment>
<evidence type="ECO:0000256" key="1">
    <source>
        <dbReference type="ARBA" id="ARBA00004842"/>
    </source>
</evidence>
<dbReference type="InterPro" id="IPR000623">
    <property type="entry name" value="Shikimate_kinase/TSH1"/>
</dbReference>
<keyword evidence="5 11" id="KW-0808">Transferase</keyword>
<comment type="similarity">
    <text evidence="2">Belongs to the shikimate kinase family.</text>
</comment>
<dbReference type="Gene3D" id="3.40.50.300">
    <property type="entry name" value="P-loop containing nucleotide triphosphate hydrolases"/>
    <property type="match status" value="1"/>
</dbReference>